<name>A0A7C8I1J0_9PLEO</name>
<evidence type="ECO:0000259" key="3">
    <source>
        <dbReference type="Pfam" id="PF11500"/>
    </source>
</evidence>
<gene>
    <name evidence="4" type="ORF">BDV95DRAFT_127272</name>
</gene>
<feature type="compositionally biased region" description="Polar residues" evidence="2">
    <location>
        <begin position="380"/>
        <end position="395"/>
    </location>
</feature>
<proteinExistence type="predicted"/>
<feature type="region of interest" description="Disordered" evidence="2">
    <location>
        <begin position="49"/>
        <end position="200"/>
    </location>
</feature>
<organism evidence="4 5">
    <name type="scientific">Massariosphaeria phaeospora</name>
    <dbReference type="NCBI Taxonomy" id="100035"/>
    <lineage>
        <taxon>Eukaryota</taxon>
        <taxon>Fungi</taxon>
        <taxon>Dikarya</taxon>
        <taxon>Ascomycota</taxon>
        <taxon>Pezizomycotina</taxon>
        <taxon>Dothideomycetes</taxon>
        <taxon>Pleosporomycetidae</taxon>
        <taxon>Pleosporales</taxon>
        <taxon>Pleosporales incertae sedis</taxon>
        <taxon>Massariosphaeria</taxon>
    </lineage>
</organism>
<feature type="compositionally biased region" description="Basic and acidic residues" evidence="2">
    <location>
        <begin position="590"/>
        <end position="621"/>
    </location>
</feature>
<dbReference type="EMBL" id="JAADJZ010000019">
    <property type="protein sequence ID" value="KAF2868374.1"/>
    <property type="molecule type" value="Genomic_DNA"/>
</dbReference>
<dbReference type="InterPro" id="IPR021589">
    <property type="entry name" value="Cut12"/>
</dbReference>
<feature type="compositionally biased region" description="Basic and acidic residues" evidence="2">
    <location>
        <begin position="550"/>
        <end position="567"/>
    </location>
</feature>
<feature type="compositionally biased region" description="Low complexity" evidence="2">
    <location>
        <begin position="164"/>
        <end position="175"/>
    </location>
</feature>
<keyword evidence="5" id="KW-1185">Reference proteome</keyword>
<reference evidence="4 5" key="1">
    <citation type="submission" date="2020-01" db="EMBL/GenBank/DDBJ databases">
        <authorList>
            <consortium name="DOE Joint Genome Institute"/>
            <person name="Haridas S."/>
            <person name="Albert R."/>
            <person name="Binder M."/>
            <person name="Bloem J."/>
            <person name="Labutti K."/>
            <person name="Salamov A."/>
            <person name="Andreopoulos B."/>
            <person name="Baker S.E."/>
            <person name="Barry K."/>
            <person name="Bills G."/>
            <person name="Bluhm B.H."/>
            <person name="Cannon C."/>
            <person name="Castanera R."/>
            <person name="Culley D.E."/>
            <person name="Daum C."/>
            <person name="Ezra D."/>
            <person name="Gonzalez J.B."/>
            <person name="Henrissat B."/>
            <person name="Kuo A."/>
            <person name="Liang C."/>
            <person name="Lipzen A."/>
            <person name="Lutzoni F."/>
            <person name="Magnuson J."/>
            <person name="Mondo S."/>
            <person name="Nolan M."/>
            <person name="Ohm R."/>
            <person name="Pangilinan J."/>
            <person name="Park H.-J.H."/>
            <person name="Ramirez L."/>
            <person name="Alfaro M."/>
            <person name="Sun H."/>
            <person name="Tritt A."/>
            <person name="Yoshinaga Y."/>
            <person name="Zwiers L.-H.L."/>
            <person name="Turgeon B.G."/>
            <person name="Goodwin S.B."/>
            <person name="Spatafora J.W."/>
            <person name="Crous P.W."/>
            <person name="Grigoriev I.V."/>
        </authorList>
    </citation>
    <scope>NUCLEOTIDE SEQUENCE [LARGE SCALE GENOMIC DNA]</scope>
    <source>
        <strain evidence="4 5">CBS 611.86</strain>
    </source>
</reference>
<feature type="domain" description="Spindle pole body-associated protein cut12" evidence="3">
    <location>
        <begin position="174"/>
        <end position="268"/>
    </location>
</feature>
<feature type="compositionally biased region" description="Polar residues" evidence="2">
    <location>
        <begin position="407"/>
        <end position="426"/>
    </location>
</feature>
<comment type="caution">
    <text evidence="4">The sequence shown here is derived from an EMBL/GenBank/DDBJ whole genome shotgun (WGS) entry which is preliminary data.</text>
</comment>
<evidence type="ECO:0000256" key="2">
    <source>
        <dbReference type="SAM" id="MobiDB-lite"/>
    </source>
</evidence>
<evidence type="ECO:0000313" key="4">
    <source>
        <dbReference type="EMBL" id="KAF2868374.1"/>
    </source>
</evidence>
<dbReference type="Pfam" id="PF11500">
    <property type="entry name" value="Cut12"/>
    <property type="match status" value="1"/>
</dbReference>
<accession>A0A7C8I1J0</accession>
<dbReference type="AlphaFoldDB" id="A0A7C8I1J0"/>
<feature type="compositionally biased region" description="Pro residues" evidence="2">
    <location>
        <begin position="78"/>
        <end position="89"/>
    </location>
</feature>
<protein>
    <submittedName>
        <fullName evidence="4">Spindle pole body formation-associated protein-domain-containing protein</fullName>
    </submittedName>
</protein>
<evidence type="ECO:0000256" key="1">
    <source>
        <dbReference type="SAM" id="Coils"/>
    </source>
</evidence>
<feature type="region of interest" description="Disordered" evidence="2">
    <location>
        <begin position="339"/>
        <end position="629"/>
    </location>
</feature>
<evidence type="ECO:0000313" key="5">
    <source>
        <dbReference type="Proteomes" id="UP000481861"/>
    </source>
</evidence>
<sequence>MFSWLTGPRITNVIEDLQPDGAYDTTFVEPPETPAHQFAVKAFKQVLFGTPAPDETDPSKKQDKTNKLDMANGKTTELPPPEETAPPLSPSKQPGGILMTPGTAGKGRKTVTFGAQVVDNEGKRANPGKSGVPNDCPGKFPSPWTPGTELKLGADSDNKPRSKLTAALLDARTTTQNKSGQKPKARDDSDITIDLGTPRSESGKYWKEQYESYAERSEKEMKKLVAKQQLAKNYAMKKDDEMTELTTRLAEERKRFKSRERDLEQQNNDYKERLRQAMAEKIAVGVEITALRNRIQTFELSTVAPSCEVQITGQAFQIHEDSSKDVSRLQSGRENVNDAIQIDESAYVPPTGKENSPPKSRHRRRQTLLDSSRLPVPNPALSNLRTEFTQGSSILGTAPRAPRHQKYTAQSTLTTGPSLESHSNPHLSERKPSPNKDNLPPKSPVTAFPSSPLPVPSPDPWMGYNNDDSPLPQMDKMAMPISTGASYGRPLKSSRPDRQSTHRAPKPEPLASKPDASKTRTRTLQKPVSQAANVENSKFATQDTQKSAKPAHDTDDVKEAKADHVKPSDAALRQPAPADPMFDVSKTAQHHADANSLVKKDRVDLAVDRKEQAKRRLEERKLRKLTKSG</sequence>
<feature type="compositionally biased region" description="Basic and acidic residues" evidence="2">
    <location>
        <begin position="57"/>
        <end position="67"/>
    </location>
</feature>
<dbReference type="Proteomes" id="UP000481861">
    <property type="component" value="Unassembled WGS sequence"/>
</dbReference>
<dbReference type="OrthoDB" id="5383703at2759"/>
<keyword evidence="1" id="KW-0175">Coiled coil</keyword>
<feature type="coiled-coil region" evidence="1">
    <location>
        <begin position="207"/>
        <end position="280"/>
    </location>
</feature>
<feature type="compositionally biased region" description="Polar residues" evidence="2">
    <location>
        <begin position="522"/>
        <end position="547"/>
    </location>
</feature>